<reference evidence="2" key="1">
    <citation type="journal article" date="2017" name="Nature">
        <title>The sunflower genome provides insights into oil metabolism, flowering and Asterid evolution.</title>
        <authorList>
            <person name="Badouin H."/>
            <person name="Gouzy J."/>
            <person name="Grassa C.J."/>
            <person name="Murat F."/>
            <person name="Staton S.E."/>
            <person name="Cottret L."/>
            <person name="Lelandais-Briere C."/>
            <person name="Owens G.L."/>
            <person name="Carrere S."/>
            <person name="Mayjonade B."/>
            <person name="Legrand L."/>
            <person name="Gill N."/>
            <person name="Kane N.C."/>
            <person name="Bowers J.E."/>
            <person name="Hubner S."/>
            <person name="Bellec A."/>
            <person name="Berard A."/>
            <person name="Berges H."/>
            <person name="Blanchet N."/>
            <person name="Boniface M.C."/>
            <person name="Brunel D."/>
            <person name="Catrice O."/>
            <person name="Chaidir N."/>
            <person name="Claudel C."/>
            <person name="Donnadieu C."/>
            <person name="Faraut T."/>
            <person name="Fievet G."/>
            <person name="Helmstetter N."/>
            <person name="King M."/>
            <person name="Knapp S.J."/>
            <person name="Lai Z."/>
            <person name="Le Paslier M.C."/>
            <person name="Lippi Y."/>
            <person name="Lorenzon L."/>
            <person name="Mandel J.R."/>
            <person name="Marage G."/>
            <person name="Marchand G."/>
            <person name="Marquand E."/>
            <person name="Bret-Mestries E."/>
            <person name="Morien E."/>
            <person name="Nambeesan S."/>
            <person name="Nguyen T."/>
            <person name="Pegot-Espagnet P."/>
            <person name="Pouilly N."/>
            <person name="Raftis F."/>
            <person name="Sallet E."/>
            <person name="Schiex T."/>
            <person name="Thomas J."/>
            <person name="Vandecasteele C."/>
            <person name="Vares D."/>
            <person name="Vear F."/>
            <person name="Vautrin S."/>
            <person name="Crespi M."/>
            <person name="Mangin B."/>
            <person name="Burke J.M."/>
            <person name="Salse J."/>
            <person name="Munos S."/>
            <person name="Vincourt P."/>
            <person name="Rieseberg L.H."/>
            <person name="Langlade N.B."/>
        </authorList>
    </citation>
    <scope>NUCLEOTIDE SEQUENCE</scope>
    <source>
        <tissue evidence="2">Leaves</tissue>
    </source>
</reference>
<protein>
    <submittedName>
        <fullName evidence="2">Uncharacterized protein</fullName>
    </submittedName>
</protein>
<feature type="region of interest" description="Disordered" evidence="1">
    <location>
        <begin position="228"/>
        <end position="277"/>
    </location>
</feature>
<evidence type="ECO:0000313" key="3">
    <source>
        <dbReference type="Proteomes" id="UP000215914"/>
    </source>
</evidence>
<sequence length="277" mass="28909">MGPQVLLGEAFDNPDDCTRHPACNTGVGVRAILYQTKDLLTRRQDYEIANGGFGRGQVKPLSDAPAENGGGEHIANSSTAEKNDEGMGGQASSVDEWLQELAALRSKIEKTLSDRLNLEPDNEDHRRLKRKYLEVLDMLPCLPDEGLDTFEEGDMLKRTAGGSSSPPSAPAGTCGIVGGGDVDDGADGPNVGNVGAVIVGSGDAGYKEAESLRGVIYGKEQLSVETQGAVSLGDNSQVDASGPVETRVGGSDFESPANVGKSGNEKGPMNARYVTDG</sequence>
<dbReference type="Proteomes" id="UP000215914">
    <property type="component" value="Unassembled WGS sequence"/>
</dbReference>
<dbReference type="AlphaFoldDB" id="A0A9K3N6L7"/>
<keyword evidence="3" id="KW-1185">Reference proteome</keyword>
<organism evidence="2 3">
    <name type="scientific">Helianthus annuus</name>
    <name type="common">Common sunflower</name>
    <dbReference type="NCBI Taxonomy" id="4232"/>
    <lineage>
        <taxon>Eukaryota</taxon>
        <taxon>Viridiplantae</taxon>
        <taxon>Streptophyta</taxon>
        <taxon>Embryophyta</taxon>
        <taxon>Tracheophyta</taxon>
        <taxon>Spermatophyta</taxon>
        <taxon>Magnoliopsida</taxon>
        <taxon>eudicotyledons</taxon>
        <taxon>Gunneridae</taxon>
        <taxon>Pentapetalae</taxon>
        <taxon>asterids</taxon>
        <taxon>campanulids</taxon>
        <taxon>Asterales</taxon>
        <taxon>Asteraceae</taxon>
        <taxon>Asteroideae</taxon>
        <taxon>Heliantheae alliance</taxon>
        <taxon>Heliantheae</taxon>
        <taxon>Helianthus</taxon>
    </lineage>
</organism>
<feature type="compositionally biased region" description="Low complexity" evidence="1">
    <location>
        <begin position="160"/>
        <end position="172"/>
    </location>
</feature>
<name>A0A9K3N6L7_HELAN</name>
<reference evidence="2" key="2">
    <citation type="submission" date="2020-06" db="EMBL/GenBank/DDBJ databases">
        <title>Helianthus annuus Genome sequencing and assembly Release 2.</title>
        <authorList>
            <person name="Gouzy J."/>
            <person name="Langlade N."/>
            <person name="Munos S."/>
        </authorList>
    </citation>
    <scope>NUCLEOTIDE SEQUENCE</scope>
    <source>
        <tissue evidence="2">Leaves</tissue>
    </source>
</reference>
<evidence type="ECO:0000313" key="2">
    <source>
        <dbReference type="EMBL" id="KAF5789246.1"/>
    </source>
</evidence>
<feature type="compositionally biased region" description="Polar residues" evidence="1">
    <location>
        <begin position="228"/>
        <end position="239"/>
    </location>
</feature>
<feature type="region of interest" description="Disordered" evidence="1">
    <location>
        <begin position="55"/>
        <end position="92"/>
    </location>
</feature>
<dbReference type="EMBL" id="MNCJ02000324">
    <property type="protein sequence ID" value="KAF5789246.1"/>
    <property type="molecule type" value="Genomic_DNA"/>
</dbReference>
<accession>A0A9K3N6L7</accession>
<comment type="caution">
    <text evidence="2">The sequence shown here is derived from an EMBL/GenBank/DDBJ whole genome shotgun (WGS) entry which is preliminary data.</text>
</comment>
<feature type="region of interest" description="Disordered" evidence="1">
    <location>
        <begin position="156"/>
        <end position="188"/>
    </location>
</feature>
<dbReference type="Gramene" id="mRNA:HanXRQr2_Chr09g0368891">
    <property type="protein sequence ID" value="mRNA:HanXRQr2_Chr09g0368891"/>
    <property type="gene ID" value="HanXRQr2_Chr09g0368891"/>
</dbReference>
<gene>
    <name evidence="2" type="ORF">HanXRQr2_Chr09g0368891</name>
</gene>
<proteinExistence type="predicted"/>
<evidence type="ECO:0000256" key="1">
    <source>
        <dbReference type="SAM" id="MobiDB-lite"/>
    </source>
</evidence>